<evidence type="ECO:0000313" key="2">
    <source>
        <dbReference type="EMBL" id="KAK9754594.1"/>
    </source>
</evidence>
<reference evidence="2 3" key="1">
    <citation type="journal article" date="2024" name="BMC Genomics">
        <title>De novo assembly and annotation of Popillia japonica's genome with initial clues to its potential as an invasive pest.</title>
        <authorList>
            <person name="Cucini C."/>
            <person name="Boschi S."/>
            <person name="Funari R."/>
            <person name="Cardaioli E."/>
            <person name="Iannotti N."/>
            <person name="Marturano G."/>
            <person name="Paoli F."/>
            <person name="Bruttini M."/>
            <person name="Carapelli A."/>
            <person name="Frati F."/>
            <person name="Nardi F."/>
        </authorList>
    </citation>
    <scope>NUCLEOTIDE SEQUENCE [LARGE SCALE GENOMIC DNA]</scope>
    <source>
        <strain evidence="2">DMR45628</strain>
    </source>
</reference>
<name>A0AAW1N9K9_POPJA</name>
<protein>
    <submittedName>
        <fullName evidence="2">Uncharacterized protein</fullName>
    </submittedName>
</protein>
<dbReference type="EMBL" id="JASPKY010000006">
    <property type="protein sequence ID" value="KAK9754594.1"/>
    <property type="molecule type" value="Genomic_DNA"/>
</dbReference>
<evidence type="ECO:0000313" key="3">
    <source>
        <dbReference type="Proteomes" id="UP001458880"/>
    </source>
</evidence>
<keyword evidence="3" id="KW-1185">Reference proteome</keyword>
<dbReference type="Proteomes" id="UP001458880">
    <property type="component" value="Unassembled WGS sequence"/>
</dbReference>
<comment type="caution">
    <text evidence="2">The sequence shown here is derived from an EMBL/GenBank/DDBJ whole genome shotgun (WGS) entry which is preliminary data.</text>
</comment>
<organism evidence="2 3">
    <name type="scientific">Popillia japonica</name>
    <name type="common">Japanese beetle</name>
    <dbReference type="NCBI Taxonomy" id="7064"/>
    <lineage>
        <taxon>Eukaryota</taxon>
        <taxon>Metazoa</taxon>
        <taxon>Ecdysozoa</taxon>
        <taxon>Arthropoda</taxon>
        <taxon>Hexapoda</taxon>
        <taxon>Insecta</taxon>
        <taxon>Pterygota</taxon>
        <taxon>Neoptera</taxon>
        <taxon>Endopterygota</taxon>
        <taxon>Coleoptera</taxon>
        <taxon>Polyphaga</taxon>
        <taxon>Scarabaeiformia</taxon>
        <taxon>Scarabaeidae</taxon>
        <taxon>Rutelinae</taxon>
        <taxon>Popillia</taxon>
    </lineage>
</organism>
<dbReference type="AlphaFoldDB" id="A0AAW1N9K9"/>
<evidence type="ECO:0000256" key="1">
    <source>
        <dbReference type="SAM" id="MobiDB-lite"/>
    </source>
</evidence>
<proteinExistence type="predicted"/>
<accession>A0AAW1N9K9</accession>
<sequence>MHSTDESSEGEKRKHKTSRDSEEEIAPSKKIKKQLRETNDRLGYLEKEKRRENIAVQGLELNSNSQGELIEEMKNFLNKKLEIETKIKATHRIGPKSYIVKLGSSEEKIEIMKNKRKR</sequence>
<gene>
    <name evidence="2" type="ORF">QE152_g1183</name>
</gene>
<feature type="region of interest" description="Disordered" evidence="1">
    <location>
        <begin position="1"/>
        <end position="37"/>
    </location>
</feature>